<keyword evidence="2" id="KW-0812">Transmembrane</keyword>
<evidence type="ECO:0000256" key="1">
    <source>
        <dbReference type="SAM" id="MobiDB-lite"/>
    </source>
</evidence>
<keyword evidence="4" id="KW-1185">Reference proteome</keyword>
<dbReference type="Proteomes" id="UP000815677">
    <property type="component" value="Unassembled WGS sequence"/>
</dbReference>
<reference evidence="3" key="1">
    <citation type="submission" date="2014-09" db="EMBL/GenBank/DDBJ databases">
        <title>Genome sequence of the luminous mushroom Mycena chlorophos for searching fungal bioluminescence genes.</title>
        <authorList>
            <person name="Tanaka Y."/>
            <person name="Kasuga D."/>
            <person name="Oba Y."/>
            <person name="Hase S."/>
            <person name="Sato K."/>
            <person name="Oba Y."/>
            <person name="Sakakibara Y."/>
        </authorList>
    </citation>
    <scope>NUCLEOTIDE SEQUENCE</scope>
</reference>
<evidence type="ECO:0000256" key="2">
    <source>
        <dbReference type="SAM" id="Phobius"/>
    </source>
</evidence>
<name>A0ABQ0L3H9_MYCCL</name>
<evidence type="ECO:0000313" key="4">
    <source>
        <dbReference type="Proteomes" id="UP000815677"/>
    </source>
</evidence>
<feature type="compositionally biased region" description="Polar residues" evidence="1">
    <location>
        <begin position="109"/>
        <end position="124"/>
    </location>
</feature>
<sequence length="307" mass="33035">MSSFAQTLKNAGISLAPGLFIGICAAGVVLLVLLVVGIVMCVRARTKRKIMDGAFDKPTLSALSLAQPRPSLPNYYYDAEAQQQQHEVVGRGVQQQEATYQQLLRDLQRPSSRTGSPLPNQSPRDMTEYRHAAPAPVIVAPPPAATALTRPMLKPSPLKRGLSVRSMDSASESVYSVASAPLDAHEQNYQSFAATLPPVPASPSTPITPKWPSSPNAYVWPKRQRASVIRTELAPETYNKVRWRTDSSETVPSSPVAQALPTSSLRINVPQPTADAGPGSAGTANVYYTPTSAAFAPPSPQQRPRQF</sequence>
<evidence type="ECO:0000313" key="3">
    <source>
        <dbReference type="EMBL" id="GAT45450.1"/>
    </source>
</evidence>
<organism evidence="3 4">
    <name type="scientific">Mycena chlorophos</name>
    <name type="common">Agaric fungus</name>
    <name type="synonym">Agaricus chlorophos</name>
    <dbReference type="NCBI Taxonomy" id="658473"/>
    <lineage>
        <taxon>Eukaryota</taxon>
        <taxon>Fungi</taxon>
        <taxon>Dikarya</taxon>
        <taxon>Basidiomycota</taxon>
        <taxon>Agaricomycotina</taxon>
        <taxon>Agaricomycetes</taxon>
        <taxon>Agaricomycetidae</taxon>
        <taxon>Agaricales</taxon>
        <taxon>Marasmiineae</taxon>
        <taxon>Mycenaceae</taxon>
        <taxon>Mycena</taxon>
    </lineage>
</organism>
<protein>
    <submittedName>
        <fullName evidence="3">Uncharacterized protein</fullName>
    </submittedName>
</protein>
<keyword evidence="2" id="KW-0472">Membrane</keyword>
<feature type="transmembrane region" description="Helical" evidence="2">
    <location>
        <begin position="20"/>
        <end position="42"/>
    </location>
</feature>
<accession>A0ABQ0L3H9</accession>
<gene>
    <name evidence="3" type="ORF">MCHLO_03029</name>
</gene>
<keyword evidence="2" id="KW-1133">Transmembrane helix</keyword>
<dbReference type="EMBL" id="DF841344">
    <property type="protein sequence ID" value="GAT45450.1"/>
    <property type="molecule type" value="Genomic_DNA"/>
</dbReference>
<proteinExistence type="predicted"/>
<feature type="region of interest" description="Disordered" evidence="1">
    <location>
        <begin position="106"/>
        <end position="126"/>
    </location>
</feature>